<dbReference type="EMBL" id="GBXM01016447">
    <property type="protein sequence ID" value="JAH92130.1"/>
    <property type="molecule type" value="Transcribed_RNA"/>
</dbReference>
<feature type="transmembrane region" description="Helical" evidence="1">
    <location>
        <begin position="20"/>
        <end position="43"/>
    </location>
</feature>
<feature type="transmembrane region" description="Helical" evidence="1">
    <location>
        <begin position="63"/>
        <end position="83"/>
    </location>
</feature>
<keyword evidence="1" id="KW-0812">Transmembrane</keyword>
<reference evidence="2" key="2">
    <citation type="journal article" date="2015" name="Fish Shellfish Immunol.">
        <title>Early steps in the European eel (Anguilla anguilla)-Vibrio vulnificus interaction in the gills: Role of the RtxA13 toxin.</title>
        <authorList>
            <person name="Callol A."/>
            <person name="Pajuelo D."/>
            <person name="Ebbesson L."/>
            <person name="Teles M."/>
            <person name="MacKenzie S."/>
            <person name="Amaro C."/>
        </authorList>
    </citation>
    <scope>NUCLEOTIDE SEQUENCE</scope>
</reference>
<reference evidence="2" key="1">
    <citation type="submission" date="2014-11" db="EMBL/GenBank/DDBJ databases">
        <authorList>
            <person name="Amaro Gonzalez C."/>
        </authorList>
    </citation>
    <scope>NUCLEOTIDE SEQUENCE</scope>
</reference>
<protein>
    <submittedName>
        <fullName evidence="2">Uncharacterized protein</fullName>
    </submittedName>
</protein>
<evidence type="ECO:0000313" key="2">
    <source>
        <dbReference type="EMBL" id="JAH92130.1"/>
    </source>
</evidence>
<dbReference type="AlphaFoldDB" id="A0A0E9WRD2"/>
<keyword evidence="1" id="KW-1133">Transmembrane helix</keyword>
<proteinExistence type="predicted"/>
<organism evidence="2">
    <name type="scientific">Anguilla anguilla</name>
    <name type="common">European freshwater eel</name>
    <name type="synonym">Muraena anguilla</name>
    <dbReference type="NCBI Taxonomy" id="7936"/>
    <lineage>
        <taxon>Eukaryota</taxon>
        <taxon>Metazoa</taxon>
        <taxon>Chordata</taxon>
        <taxon>Craniata</taxon>
        <taxon>Vertebrata</taxon>
        <taxon>Euteleostomi</taxon>
        <taxon>Actinopterygii</taxon>
        <taxon>Neopterygii</taxon>
        <taxon>Teleostei</taxon>
        <taxon>Anguilliformes</taxon>
        <taxon>Anguillidae</taxon>
        <taxon>Anguilla</taxon>
    </lineage>
</organism>
<keyword evidence="1" id="KW-0472">Membrane</keyword>
<sequence length="88" mass="10761">MITSGPRNVWFGILKFIEHAFNITFLQIYICCEIVEIIIFYILYLCNFFPCNLFYRCDEGNSYLQLIVCWYYLIERLFIIKYLHFCDV</sequence>
<evidence type="ECO:0000256" key="1">
    <source>
        <dbReference type="SAM" id="Phobius"/>
    </source>
</evidence>
<name>A0A0E9WRD2_ANGAN</name>
<accession>A0A0E9WRD2</accession>